<comment type="catalytic activity">
    <reaction evidence="9">
        <text>3 propionate 3-nitronate + 3 O2 + H2O = 3 3-oxopropanoate + 2 nitrate + nitrite + H2O2 + 3 H(+)</text>
        <dbReference type="Rhea" id="RHEA:57332"/>
        <dbReference type="ChEBI" id="CHEBI:15377"/>
        <dbReference type="ChEBI" id="CHEBI:15378"/>
        <dbReference type="ChEBI" id="CHEBI:15379"/>
        <dbReference type="ChEBI" id="CHEBI:16240"/>
        <dbReference type="ChEBI" id="CHEBI:16301"/>
        <dbReference type="ChEBI" id="CHEBI:17632"/>
        <dbReference type="ChEBI" id="CHEBI:33190"/>
        <dbReference type="ChEBI" id="CHEBI:136067"/>
    </reaction>
</comment>
<evidence type="ECO:0000256" key="8">
    <source>
        <dbReference type="ARBA" id="ARBA00031155"/>
    </source>
</evidence>
<accession>H8KYK0</accession>
<reference evidence="10" key="1">
    <citation type="submission" date="2012-02" db="EMBL/GenBank/DDBJ databases">
        <title>The complete genome of Frateuria aurantia DSM 6220.</title>
        <authorList>
            <consortium name="US DOE Joint Genome Institute (JGI-PGF)"/>
            <person name="Lucas S."/>
            <person name="Copeland A."/>
            <person name="Lapidus A."/>
            <person name="Glavina del Rio T."/>
            <person name="Dalin E."/>
            <person name="Tice H."/>
            <person name="Bruce D."/>
            <person name="Goodwin L."/>
            <person name="Pitluck S."/>
            <person name="Peters L."/>
            <person name="Ovchinnikova G."/>
            <person name="Teshima H."/>
            <person name="Kyrpides N."/>
            <person name="Mavromatis K."/>
            <person name="Ivanova N."/>
            <person name="Brettin T."/>
            <person name="Detter J.C."/>
            <person name="Han C."/>
            <person name="Larimer F."/>
            <person name="Land M."/>
            <person name="Hauser L."/>
            <person name="Markowitz V."/>
            <person name="Cheng J.-F."/>
            <person name="Hugenholtz P."/>
            <person name="Woyke T."/>
            <person name="Wu D."/>
            <person name="Brambilla E."/>
            <person name="Klenk H.-P."/>
            <person name="Eisen J.A."/>
        </authorList>
    </citation>
    <scope>NUCLEOTIDE SEQUENCE</scope>
    <source>
        <strain evidence="10">DSM 6220</strain>
    </source>
</reference>
<dbReference type="PANTHER" id="PTHR42747:SF3">
    <property type="entry name" value="NITRONATE MONOOXYGENASE-RELATED"/>
    <property type="match status" value="1"/>
</dbReference>
<dbReference type="KEGG" id="fau:Fraau_0655"/>
<dbReference type="Pfam" id="PF03060">
    <property type="entry name" value="NMO"/>
    <property type="match status" value="1"/>
</dbReference>
<evidence type="ECO:0000256" key="4">
    <source>
        <dbReference type="ARBA" id="ARBA00022630"/>
    </source>
</evidence>
<evidence type="ECO:0000256" key="6">
    <source>
        <dbReference type="ARBA" id="ARBA00023002"/>
    </source>
</evidence>
<dbReference type="Proteomes" id="UP000005234">
    <property type="component" value="Chromosome"/>
</dbReference>
<protein>
    <recommendedName>
        <fullName evidence="8">Propionate 3-nitronate monooxygenase</fullName>
    </recommendedName>
</protein>
<dbReference type="GO" id="GO:0051213">
    <property type="term" value="F:dioxygenase activity"/>
    <property type="evidence" value="ECO:0007669"/>
    <property type="project" value="UniProtKB-KW"/>
</dbReference>
<keyword evidence="6" id="KW-0560">Oxidoreductase</keyword>
<dbReference type="eggNOG" id="COG2070">
    <property type="taxonomic scope" value="Bacteria"/>
</dbReference>
<dbReference type="AlphaFoldDB" id="H8KYK0"/>
<dbReference type="GO" id="GO:0009636">
    <property type="term" value="P:response to toxic substance"/>
    <property type="evidence" value="ECO:0007669"/>
    <property type="project" value="UniProtKB-KW"/>
</dbReference>
<evidence type="ECO:0000313" key="11">
    <source>
        <dbReference type="Proteomes" id="UP000005234"/>
    </source>
</evidence>
<evidence type="ECO:0000256" key="3">
    <source>
        <dbReference type="ARBA" id="ARBA00022575"/>
    </source>
</evidence>
<dbReference type="SUPFAM" id="SSF51412">
    <property type="entry name" value="Inosine monophosphate dehydrogenase (IMPDH)"/>
    <property type="match status" value="1"/>
</dbReference>
<dbReference type="EMBL" id="CP003350">
    <property type="protein sequence ID" value="AFC85128.1"/>
    <property type="molecule type" value="Genomic_DNA"/>
</dbReference>
<keyword evidence="10" id="KW-0223">Dioxygenase</keyword>
<keyword evidence="11" id="KW-1185">Reference proteome</keyword>
<dbReference type="CDD" id="cd04730">
    <property type="entry name" value="NPD_like"/>
    <property type="match status" value="1"/>
</dbReference>
<keyword evidence="3" id="KW-0216">Detoxification</keyword>
<dbReference type="HOGENOM" id="CLU_038732_5_1_6"/>
<dbReference type="Gene3D" id="3.20.20.70">
    <property type="entry name" value="Aldolase class I"/>
    <property type="match status" value="1"/>
</dbReference>
<dbReference type="STRING" id="767434.Fraau_0655"/>
<name>H8KYK0_FRAAD</name>
<organism evidence="10 11">
    <name type="scientific">Frateuria aurantia (strain ATCC 33424 / DSM 6220 / KCTC 2777 / LMG 1558 / NBRC 3245 / NCIMB 13370)</name>
    <name type="common">Acetobacter aurantius</name>
    <dbReference type="NCBI Taxonomy" id="767434"/>
    <lineage>
        <taxon>Bacteria</taxon>
        <taxon>Pseudomonadati</taxon>
        <taxon>Pseudomonadota</taxon>
        <taxon>Gammaproteobacteria</taxon>
        <taxon>Lysobacterales</taxon>
        <taxon>Rhodanobacteraceae</taxon>
        <taxon>Frateuria</taxon>
    </lineage>
</organism>
<evidence type="ECO:0000256" key="9">
    <source>
        <dbReference type="ARBA" id="ARBA00049401"/>
    </source>
</evidence>
<gene>
    <name evidence="10" type="ordered locus">Fraau_0655</name>
</gene>
<keyword evidence="4" id="KW-0285">Flavoprotein</keyword>
<sequence>MPRTEASTYTGPRLIQAPMVGATDPSFVISACQAGLLGSLGGGASPPRRLQQDIRTIRSGTNSLFNINLFVIDERIGQTPPPEELAALDAWYARLGLSLDLPASYAPSFEAQFQVLLDEAPPIASFTFGLLAPEQVQALQGRGSQIIGTATSPDEALAWQAVGADFICLQGLEAGGHRGPFLSDAPGQPLAELFAACRELIAHPLIVAGGLMDGRAAADYLIAGAAAAQLGSAFLCCPEAPTVPAHKQALLEAREAAQQQTVLIRSFSGRQARGLPNAYTRHFETLPVSPYPIRNALTQPLRRWAAQHGDRENLSLWVGQGHRAIRELPIAELAAQLLAELEKALRLPASHS</sequence>
<evidence type="ECO:0000256" key="1">
    <source>
        <dbReference type="ARBA" id="ARBA00001917"/>
    </source>
</evidence>
<dbReference type="OrthoDB" id="9778912at2"/>
<comment type="similarity">
    <text evidence="2">Belongs to the nitronate monooxygenase family. NMO class I subfamily.</text>
</comment>
<keyword evidence="7" id="KW-0503">Monooxygenase</keyword>
<keyword evidence="5" id="KW-0288">FMN</keyword>
<dbReference type="InterPro" id="IPR004136">
    <property type="entry name" value="NMO"/>
</dbReference>
<dbReference type="GO" id="GO:0018580">
    <property type="term" value="F:nitronate monooxygenase activity"/>
    <property type="evidence" value="ECO:0007669"/>
    <property type="project" value="InterPro"/>
</dbReference>
<dbReference type="PANTHER" id="PTHR42747">
    <property type="entry name" value="NITRONATE MONOOXYGENASE-RELATED"/>
    <property type="match status" value="1"/>
</dbReference>
<evidence type="ECO:0000256" key="7">
    <source>
        <dbReference type="ARBA" id="ARBA00023033"/>
    </source>
</evidence>
<proteinExistence type="inferred from homology"/>
<evidence type="ECO:0000256" key="5">
    <source>
        <dbReference type="ARBA" id="ARBA00022643"/>
    </source>
</evidence>
<dbReference type="RefSeq" id="WP_014402134.1">
    <property type="nucleotide sequence ID" value="NC_017033.1"/>
</dbReference>
<evidence type="ECO:0000256" key="2">
    <source>
        <dbReference type="ARBA" id="ARBA00009881"/>
    </source>
</evidence>
<dbReference type="InterPro" id="IPR013785">
    <property type="entry name" value="Aldolase_TIM"/>
</dbReference>
<comment type="cofactor">
    <cofactor evidence="1">
        <name>FMN</name>
        <dbReference type="ChEBI" id="CHEBI:58210"/>
    </cofactor>
</comment>
<evidence type="ECO:0000313" key="10">
    <source>
        <dbReference type="EMBL" id="AFC85128.1"/>
    </source>
</evidence>